<dbReference type="Pfam" id="PF05699">
    <property type="entry name" value="Dimer_Tnp_hAT"/>
    <property type="match status" value="1"/>
</dbReference>
<keyword evidence="3" id="KW-0863">Zinc-finger</keyword>
<feature type="compositionally biased region" description="Low complexity" evidence="6">
    <location>
        <begin position="27"/>
        <end position="47"/>
    </location>
</feature>
<organism evidence="8 9">
    <name type="scientific">Sphaeramia orbicularis</name>
    <name type="common">orbiculate cardinalfish</name>
    <dbReference type="NCBI Taxonomy" id="375764"/>
    <lineage>
        <taxon>Eukaryota</taxon>
        <taxon>Metazoa</taxon>
        <taxon>Chordata</taxon>
        <taxon>Craniata</taxon>
        <taxon>Vertebrata</taxon>
        <taxon>Euteleostomi</taxon>
        <taxon>Actinopterygii</taxon>
        <taxon>Neopterygii</taxon>
        <taxon>Teleostei</taxon>
        <taxon>Neoteleostei</taxon>
        <taxon>Acanthomorphata</taxon>
        <taxon>Gobiaria</taxon>
        <taxon>Kurtiformes</taxon>
        <taxon>Apogonoidei</taxon>
        <taxon>Apogonidae</taxon>
        <taxon>Apogoninae</taxon>
        <taxon>Sphaeramia</taxon>
    </lineage>
</organism>
<dbReference type="Ensembl" id="ENSSORT00005027267.1">
    <property type="protein sequence ID" value="ENSSORP00005026491.1"/>
    <property type="gene ID" value="ENSSORG00005012687.1"/>
</dbReference>
<keyword evidence="9" id="KW-1185">Reference proteome</keyword>
<feature type="region of interest" description="Disordered" evidence="6">
    <location>
        <begin position="1"/>
        <end position="47"/>
    </location>
</feature>
<dbReference type="InterPro" id="IPR008906">
    <property type="entry name" value="HATC_C_dom"/>
</dbReference>
<comment type="subcellular location">
    <subcellularLocation>
        <location evidence="1">Nucleus</location>
    </subcellularLocation>
</comment>
<dbReference type="Proteomes" id="UP000472271">
    <property type="component" value="Chromosome 6"/>
</dbReference>
<evidence type="ECO:0000256" key="5">
    <source>
        <dbReference type="ARBA" id="ARBA00023242"/>
    </source>
</evidence>
<evidence type="ECO:0000256" key="3">
    <source>
        <dbReference type="ARBA" id="ARBA00022771"/>
    </source>
</evidence>
<reference evidence="8" key="2">
    <citation type="submission" date="2025-08" db="UniProtKB">
        <authorList>
            <consortium name="Ensembl"/>
        </authorList>
    </citation>
    <scope>IDENTIFICATION</scope>
</reference>
<evidence type="ECO:0000313" key="9">
    <source>
        <dbReference type="Proteomes" id="UP000472271"/>
    </source>
</evidence>
<proteinExistence type="predicted"/>
<dbReference type="AlphaFoldDB" id="A0A673AB44"/>
<keyword evidence="5" id="KW-0539">Nucleus</keyword>
<keyword evidence="2" id="KW-0479">Metal-binding</keyword>
<evidence type="ECO:0000256" key="4">
    <source>
        <dbReference type="ARBA" id="ARBA00022833"/>
    </source>
</evidence>
<dbReference type="PANTHER" id="PTHR46481">
    <property type="entry name" value="ZINC FINGER BED DOMAIN-CONTAINING PROTEIN 4"/>
    <property type="match status" value="1"/>
</dbReference>
<dbReference type="PANTHER" id="PTHR46481:SF10">
    <property type="entry name" value="ZINC FINGER BED DOMAIN-CONTAINING PROTEIN 39"/>
    <property type="match status" value="1"/>
</dbReference>
<name>A0A673AB44_9TELE</name>
<dbReference type="InParanoid" id="A0A673AB44"/>
<evidence type="ECO:0000256" key="1">
    <source>
        <dbReference type="ARBA" id="ARBA00004123"/>
    </source>
</evidence>
<evidence type="ECO:0000256" key="6">
    <source>
        <dbReference type="SAM" id="MobiDB-lite"/>
    </source>
</evidence>
<protein>
    <recommendedName>
        <fullName evidence="7">HAT C-terminal dimerisation domain-containing protein</fullName>
    </recommendedName>
</protein>
<dbReference type="SUPFAM" id="SSF53098">
    <property type="entry name" value="Ribonuclease H-like"/>
    <property type="match status" value="1"/>
</dbReference>
<dbReference type="InterPro" id="IPR052035">
    <property type="entry name" value="ZnF_BED_domain_contain"/>
</dbReference>
<dbReference type="GO" id="GO:0008270">
    <property type="term" value="F:zinc ion binding"/>
    <property type="evidence" value="ECO:0007669"/>
    <property type="project" value="UniProtKB-KW"/>
</dbReference>
<reference evidence="8" key="1">
    <citation type="submission" date="2019-06" db="EMBL/GenBank/DDBJ databases">
        <authorList>
            <consortium name="Wellcome Sanger Institute Data Sharing"/>
        </authorList>
    </citation>
    <scope>NUCLEOTIDE SEQUENCE [LARGE SCALE GENOMIC DNA]</scope>
</reference>
<accession>A0A673AB44</accession>
<dbReference type="GO" id="GO:0046983">
    <property type="term" value="F:protein dimerization activity"/>
    <property type="evidence" value="ECO:0007669"/>
    <property type="project" value="InterPro"/>
</dbReference>
<sequence>QPTQPPPASNAATDGTPAVPALPALPSTSRSTSTVTSASGSGSTTATASTVTPFTLAAKLASAKILKTDMRGVEYAALTGDGWTSRVADHYLTLTVHFMKDGELNVRVLQTLKAEVSQTGDNTAAEIGQCLEDFSLKGKVEVMTTDDAKAMINAMTSAGILLSLNCFAHTVNLSIQKAMSVPTVVRMLAVVLQEKQKALGKPSHSLILDCKTRWNSSYMMVERVVEQYLAVVAASLDDRLKKDSFKKLQRCSDQDIEKMERFLSVMKLPYKITVAMSAEERPTSGQVLPMMEKVKHHLAEKEDDDKFSKEVWVQKEPGETAEPGPLQGSMEEIFQDEDEVVVTHVEPPVPVRLRVQAEILKFKSLPKLKSTDDVIALWQGKADELPLLSRHARKYLIVPGTSVPSECVFSTAGDVVSAERATLDPDGVNMLLFLNNTDSMI</sequence>
<reference evidence="8" key="3">
    <citation type="submission" date="2025-09" db="UniProtKB">
        <authorList>
            <consortium name="Ensembl"/>
        </authorList>
    </citation>
    <scope>IDENTIFICATION</scope>
</reference>
<feature type="domain" description="HAT C-terminal dimerisation" evidence="7">
    <location>
        <begin position="367"/>
        <end position="436"/>
    </location>
</feature>
<evidence type="ECO:0000256" key="2">
    <source>
        <dbReference type="ARBA" id="ARBA00022723"/>
    </source>
</evidence>
<keyword evidence="4" id="KW-0862">Zinc</keyword>
<evidence type="ECO:0000313" key="8">
    <source>
        <dbReference type="Ensembl" id="ENSSORP00005026491.1"/>
    </source>
</evidence>
<evidence type="ECO:0000259" key="7">
    <source>
        <dbReference type="Pfam" id="PF05699"/>
    </source>
</evidence>
<dbReference type="GO" id="GO:0005634">
    <property type="term" value="C:nucleus"/>
    <property type="evidence" value="ECO:0007669"/>
    <property type="project" value="UniProtKB-SubCell"/>
</dbReference>
<dbReference type="InterPro" id="IPR012337">
    <property type="entry name" value="RNaseH-like_sf"/>
</dbReference>